<feature type="transmembrane region" description="Helical" evidence="1">
    <location>
        <begin position="15"/>
        <end position="35"/>
    </location>
</feature>
<proteinExistence type="predicted"/>
<keyword evidence="1" id="KW-1133">Transmembrane helix</keyword>
<keyword evidence="1" id="KW-0812">Transmembrane</keyword>
<keyword evidence="1" id="KW-0472">Membrane</keyword>
<dbReference type="AlphaFoldDB" id="A0A6C0LFV4"/>
<accession>A0A6C0LFV4</accession>
<evidence type="ECO:0000313" key="2">
    <source>
        <dbReference type="EMBL" id="QHU28444.1"/>
    </source>
</evidence>
<name>A0A6C0LFV4_9ZZZZ</name>
<sequence length="107" mass="12657">MEYINKVLYFIQNHAFTLFIIFSYLSYIGLAIGIQIISPENLYQLDYYAKIYISLFLLYRFNPFNKITFNNLDRKIAFSAGIFLITTTIIDDIVKKYLKDVVNFINV</sequence>
<feature type="transmembrane region" description="Helical" evidence="1">
    <location>
        <begin position="47"/>
        <end position="64"/>
    </location>
</feature>
<feature type="transmembrane region" description="Helical" evidence="1">
    <location>
        <begin position="76"/>
        <end position="94"/>
    </location>
</feature>
<dbReference type="EMBL" id="MN740472">
    <property type="protein sequence ID" value="QHU28444.1"/>
    <property type="molecule type" value="Genomic_DNA"/>
</dbReference>
<reference evidence="2" key="1">
    <citation type="journal article" date="2020" name="Nature">
        <title>Giant virus diversity and host interactions through global metagenomics.</title>
        <authorList>
            <person name="Schulz F."/>
            <person name="Roux S."/>
            <person name="Paez-Espino D."/>
            <person name="Jungbluth S."/>
            <person name="Walsh D.A."/>
            <person name="Denef V.J."/>
            <person name="McMahon K.D."/>
            <person name="Konstantinidis K.T."/>
            <person name="Eloe-Fadrosh E.A."/>
            <person name="Kyrpides N.C."/>
            <person name="Woyke T."/>
        </authorList>
    </citation>
    <scope>NUCLEOTIDE SEQUENCE</scope>
    <source>
        <strain evidence="2">GVMAG-M-3300027770-73</strain>
    </source>
</reference>
<organism evidence="2">
    <name type="scientific">viral metagenome</name>
    <dbReference type="NCBI Taxonomy" id="1070528"/>
    <lineage>
        <taxon>unclassified sequences</taxon>
        <taxon>metagenomes</taxon>
        <taxon>organismal metagenomes</taxon>
    </lineage>
</organism>
<protein>
    <submittedName>
        <fullName evidence="2">Uncharacterized protein</fullName>
    </submittedName>
</protein>
<evidence type="ECO:0000256" key="1">
    <source>
        <dbReference type="SAM" id="Phobius"/>
    </source>
</evidence>